<feature type="modified residue" description="4-aspartylphosphate" evidence="4">
    <location>
        <position position="51"/>
    </location>
</feature>
<dbReference type="InterPro" id="IPR001789">
    <property type="entry name" value="Sig_transdc_resp-reg_receiver"/>
</dbReference>
<evidence type="ECO:0000256" key="2">
    <source>
        <dbReference type="ARBA" id="ARBA00023125"/>
    </source>
</evidence>
<protein>
    <recommendedName>
        <fullName evidence="9">AraC family transcriptional regulator</fullName>
    </recommendedName>
</protein>
<dbReference type="GO" id="GO:0043565">
    <property type="term" value="F:sequence-specific DNA binding"/>
    <property type="evidence" value="ECO:0007669"/>
    <property type="project" value="InterPro"/>
</dbReference>
<dbReference type="Proteomes" id="UP000057609">
    <property type="component" value="Chromosome"/>
</dbReference>
<gene>
    <name evidence="7" type="ORF">GPICK_04055</name>
</gene>
<dbReference type="SUPFAM" id="SSF52172">
    <property type="entry name" value="CheY-like"/>
    <property type="match status" value="1"/>
</dbReference>
<dbReference type="AlphaFoldDB" id="A0A0B5B7V7"/>
<dbReference type="EMBL" id="CP009788">
    <property type="protein sequence ID" value="AJE02652.1"/>
    <property type="molecule type" value="Genomic_DNA"/>
</dbReference>
<keyword evidence="8" id="KW-1185">Reference proteome</keyword>
<keyword evidence="1" id="KW-0805">Transcription regulation</keyword>
<feature type="domain" description="Response regulatory" evidence="6">
    <location>
        <begin position="5"/>
        <end position="116"/>
    </location>
</feature>
<dbReference type="STRING" id="345632.GPICK_04055"/>
<dbReference type="PROSITE" id="PS00041">
    <property type="entry name" value="HTH_ARAC_FAMILY_1"/>
    <property type="match status" value="1"/>
</dbReference>
<evidence type="ECO:0000256" key="4">
    <source>
        <dbReference type="PROSITE-ProRule" id="PRU00169"/>
    </source>
</evidence>
<dbReference type="PANTHER" id="PTHR46796">
    <property type="entry name" value="HTH-TYPE TRANSCRIPTIONAL ACTIVATOR RHAS-RELATED"/>
    <property type="match status" value="1"/>
</dbReference>
<dbReference type="SMART" id="SM00448">
    <property type="entry name" value="REC"/>
    <property type="match status" value="1"/>
</dbReference>
<dbReference type="Gene3D" id="3.40.50.2300">
    <property type="match status" value="1"/>
</dbReference>
<dbReference type="InterPro" id="IPR050204">
    <property type="entry name" value="AraC_XylS_family_regulators"/>
</dbReference>
<sequence>MSSPPVIVVADAEHAGGYRALELERAPLELWAPNEVMALIAHGEPAVVLLDAGYDPGAGLLLLSDIKRLRPEVPVIFLTDVSSENLVLAAFRGGAREYFRKPIGILELQEMVDELVRFRRTAFERRVSMQRVKGDERSMPLHGLTSDLPAGLQRAVRHIQKNLAKPLYLDDIAREACLSRYHFCRMFRKHLGLTPMKFILHLRVERAKGLLKRSDMTVTVVAHKTGFNDLSEFSRQFKLSTGLSPVAYRKSCRSTPAVTK</sequence>
<dbReference type="GO" id="GO:0003700">
    <property type="term" value="F:DNA-binding transcription factor activity"/>
    <property type="evidence" value="ECO:0007669"/>
    <property type="project" value="InterPro"/>
</dbReference>
<dbReference type="PROSITE" id="PS01124">
    <property type="entry name" value="HTH_ARAC_FAMILY_2"/>
    <property type="match status" value="1"/>
</dbReference>
<feature type="domain" description="HTH araC/xylS-type" evidence="5">
    <location>
        <begin position="153"/>
        <end position="251"/>
    </location>
</feature>
<dbReference type="CDD" id="cd00156">
    <property type="entry name" value="REC"/>
    <property type="match status" value="1"/>
</dbReference>
<dbReference type="Pfam" id="PF12833">
    <property type="entry name" value="HTH_18"/>
    <property type="match status" value="1"/>
</dbReference>
<dbReference type="Pfam" id="PF00072">
    <property type="entry name" value="Response_reg"/>
    <property type="match status" value="1"/>
</dbReference>
<evidence type="ECO:0000313" key="7">
    <source>
        <dbReference type="EMBL" id="AJE02652.1"/>
    </source>
</evidence>
<dbReference type="RefSeq" id="WP_039740724.1">
    <property type="nucleotide sequence ID" value="NZ_CP009788.1"/>
</dbReference>
<keyword evidence="4" id="KW-0597">Phosphoprotein</keyword>
<keyword evidence="3" id="KW-0804">Transcription</keyword>
<dbReference type="InterPro" id="IPR018060">
    <property type="entry name" value="HTH_AraC"/>
</dbReference>
<dbReference type="OrthoDB" id="5337216at2"/>
<accession>A0A0B5B7V7</accession>
<dbReference type="GO" id="GO:0000160">
    <property type="term" value="P:phosphorelay signal transduction system"/>
    <property type="evidence" value="ECO:0007669"/>
    <property type="project" value="InterPro"/>
</dbReference>
<dbReference type="SMART" id="SM00342">
    <property type="entry name" value="HTH_ARAC"/>
    <property type="match status" value="1"/>
</dbReference>
<name>A0A0B5B7V7_9BACT</name>
<organism evidence="7 8">
    <name type="scientific">Geobacter pickeringii</name>
    <dbReference type="NCBI Taxonomy" id="345632"/>
    <lineage>
        <taxon>Bacteria</taxon>
        <taxon>Pseudomonadati</taxon>
        <taxon>Thermodesulfobacteriota</taxon>
        <taxon>Desulfuromonadia</taxon>
        <taxon>Geobacterales</taxon>
        <taxon>Geobacteraceae</taxon>
        <taxon>Geobacter</taxon>
    </lineage>
</organism>
<proteinExistence type="predicted"/>
<keyword evidence="2" id="KW-0238">DNA-binding</keyword>
<dbReference type="PROSITE" id="PS50110">
    <property type="entry name" value="RESPONSE_REGULATORY"/>
    <property type="match status" value="1"/>
</dbReference>
<reference evidence="7 8" key="1">
    <citation type="journal article" date="2015" name="Genome Announc.">
        <title>Complete Genome of Geobacter pickeringii G13T, a Metal-Reducing Isolate from Sedimentary Kaolin Deposits.</title>
        <authorList>
            <person name="Badalamenti J.P."/>
            <person name="Bond D.R."/>
        </authorList>
    </citation>
    <scope>NUCLEOTIDE SEQUENCE [LARGE SCALE GENOMIC DNA]</scope>
    <source>
        <strain evidence="7 8">G13</strain>
    </source>
</reference>
<evidence type="ECO:0000256" key="1">
    <source>
        <dbReference type="ARBA" id="ARBA00023015"/>
    </source>
</evidence>
<dbReference type="Gene3D" id="1.10.10.60">
    <property type="entry name" value="Homeodomain-like"/>
    <property type="match status" value="2"/>
</dbReference>
<dbReference type="KEGG" id="gpi:GPICK_04055"/>
<dbReference type="HOGENOM" id="CLU_1101648_0_0_7"/>
<dbReference type="SUPFAM" id="SSF46689">
    <property type="entry name" value="Homeodomain-like"/>
    <property type="match status" value="2"/>
</dbReference>
<evidence type="ECO:0000259" key="6">
    <source>
        <dbReference type="PROSITE" id="PS50110"/>
    </source>
</evidence>
<evidence type="ECO:0008006" key="9">
    <source>
        <dbReference type="Google" id="ProtNLM"/>
    </source>
</evidence>
<dbReference type="InterPro" id="IPR011006">
    <property type="entry name" value="CheY-like_superfamily"/>
</dbReference>
<dbReference type="InterPro" id="IPR009057">
    <property type="entry name" value="Homeodomain-like_sf"/>
</dbReference>
<evidence type="ECO:0000313" key="8">
    <source>
        <dbReference type="Proteomes" id="UP000057609"/>
    </source>
</evidence>
<dbReference type="InterPro" id="IPR018062">
    <property type="entry name" value="HTH_AraC-typ_CS"/>
</dbReference>
<evidence type="ECO:0000256" key="3">
    <source>
        <dbReference type="ARBA" id="ARBA00023163"/>
    </source>
</evidence>
<evidence type="ECO:0000259" key="5">
    <source>
        <dbReference type="PROSITE" id="PS01124"/>
    </source>
</evidence>